<dbReference type="InterPro" id="IPR051683">
    <property type="entry name" value="Enoyl-CoA_Hydratase/Isomerase"/>
</dbReference>
<keyword evidence="3" id="KW-0413">Isomerase</keyword>
<reference evidence="3" key="1">
    <citation type="journal article" date="2020" name="mSystems">
        <title>Genome- and Community-Level Interaction Insights into Carbon Utilization and Element Cycling Functions of Hydrothermarchaeota in Hydrothermal Sediment.</title>
        <authorList>
            <person name="Zhou Z."/>
            <person name="Liu Y."/>
            <person name="Xu W."/>
            <person name="Pan J."/>
            <person name="Luo Z.H."/>
            <person name="Li M."/>
        </authorList>
    </citation>
    <scope>NUCLEOTIDE SEQUENCE [LARGE SCALE GENOMIC DNA]</scope>
    <source>
        <strain evidence="3">SpSt-143</strain>
    </source>
</reference>
<dbReference type="GO" id="GO:0016853">
    <property type="term" value="F:isomerase activity"/>
    <property type="evidence" value="ECO:0007669"/>
    <property type="project" value="UniProtKB-KW"/>
</dbReference>
<dbReference type="EMBL" id="DSGB01000005">
    <property type="protein sequence ID" value="HER96118.1"/>
    <property type="molecule type" value="Genomic_DNA"/>
</dbReference>
<evidence type="ECO:0000256" key="1">
    <source>
        <dbReference type="ARBA" id="ARBA00005254"/>
    </source>
</evidence>
<dbReference type="PANTHER" id="PTHR42964">
    <property type="entry name" value="ENOYL-COA HYDRATASE"/>
    <property type="match status" value="1"/>
</dbReference>
<gene>
    <name evidence="3" type="ORF">ENO59_06325</name>
</gene>
<name>A0A7V2B0P9_RHOMR</name>
<sequence length="265" mass="28036">MTMQELVRVHVQEPVATLVLNRPEKRNALSSALVMALSEALAALAKEPSVRVVVLTGAGKVFSAGADLAELERLQQATVEENLADSEQLAGLLRQLAYYPKPVIAKLNGHAIAGGCGLAIACDFAIAAAGSKLGFTEVRLGFVPAIVGVFVLRRVGETVARDLLLRGRLIEAEEAVRLGLIHQVVPTEALAQTVDALAQELARETSPSALALTRRLLADLPGMGFDAALAYATRVNALARGTSDFRAGIRAFLAKQDPPWRTAAS</sequence>
<dbReference type="InterPro" id="IPR029045">
    <property type="entry name" value="ClpP/crotonase-like_dom_sf"/>
</dbReference>
<organism evidence="3">
    <name type="scientific">Rhodothermus marinus</name>
    <name type="common">Rhodothermus obamensis</name>
    <dbReference type="NCBI Taxonomy" id="29549"/>
    <lineage>
        <taxon>Bacteria</taxon>
        <taxon>Pseudomonadati</taxon>
        <taxon>Rhodothermota</taxon>
        <taxon>Rhodothermia</taxon>
        <taxon>Rhodothermales</taxon>
        <taxon>Rhodothermaceae</taxon>
        <taxon>Rhodothermus</taxon>
    </lineage>
</organism>
<dbReference type="SUPFAM" id="SSF52096">
    <property type="entry name" value="ClpP/crotonase"/>
    <property type="match status" value="1"/>
</dbReference>
<dbReference type="InterPro" id="IPR018376">
    <property type="entry name" value="Enoyl-CoA_hyd/isom_CS"/>
</dbReference>
<evidence type="ECO:0000313" key="3">
    <source>
        <dbReference type="EMBL" id="HER96118.1"/>
    </source>
</evidence>
<comment type="similarity">
    <text evidence="1 2">Belongs to the enoyl-CoA hydratase/isomerase family.</text>
</comment>
<proteinExistence type="inferred from homology"/>
<dbReference type="PROSITE" id="PS00166">
    <property type="entry name" value="ENOYL_COA_HYDRATASE"/>
    <property type="match status" value="1"/>
</dbReference>
<dbReference type="AlphaFoldDB" id="A0A7V2B0P9"/>
<comment type="caution">
    <text evidence="3">The sequence shown here is derived from an EMBL/GenBank/DDBJ whole genome shotgun (WGS) entry which is preliminary data.</text>
</comment>
<dbReference type="Gene3D" id="3.90.226.10">
    <property type="entry name" value="2-enoyl-CoA Hydratase, Chain A, domain 1"/>
    <property type="match status" value="1"/>
</dbReference>
<dbReference type="CDD" id="cd06558">
    <property type="entry name" value="crotonase-like"/>
    <property type="match status" value="1"/>
</dbReference>
<dbReference type="PANTHER" id="PTHR42964:SF1">
    <property type="entry name" value="POLYKETIDE BIOSYNTHESIS ENOYL-COA HYDRATASE PKSH-RELATED"/>
    <property type="match status" value="1"/>
</dbReference>
<dbReference type="InterPro" id="IPR001753">
    <property type="entry name" value="Enoyl-CoA_hydra/iso"/>
</dbReference>
<evidence type="ECO:0000256" key="2">
    <source>
        <dbReference type="RuleBase" id="RU003707"/>
    </source>
</evidence>
<dbReference type="InterPro" id="IPR014748">
    <property type="entry name" value="Enoyl-CoA_hydra_C"/>
</dbReference>
<dbReference type="Gene3D" id="1.10.12.10">
    <property type="entry name" value="Lyase 2-enoyl-coa Hydratase, Chain A, domain 2"/>
    <property type="match status" value="1"/>
</dbReference>
<accession>A0A7V2B0P9</accession>
<dbReference type="Pfam" id="PF00378">
    <property type="entry name" value="ECH_1"/>
    <property type="match status" value="1"/>
</dbReference>
<protein>
    <submittedName>
        <fullName evidence="3">Enoyl-CoA hydratase/isomerase family protein</fullName>
    </submittedName>
</protein>